<name>A0A512ITZ7_9HYPH</name>
<evidence type="ECO:0000313" key="5">
    <source>
        <dbReference type="EMBL" id="GEP01182.1"/>
    </source>
</evidence>
<keyword evidence="2" id="KW-0808">Transferase</keyword>
<dbReference type="SUPFAM" id="SSF56322">
    <property type="entry name" value="ADC synthase"/>
    <property type="match status" value="1"/>
</dbReference>
<keyword evidence="6" id="KW-1185">Reference proteome</keyword>
<dbReference type="NCBIfam" id="TIGR00553">
    <property type="entry name" value="pabB"/>
    <property type="match status" value="1"/>
</dbReference>
<dbReference type="PANTHER" id="PTHR11236">
    <property type="entry name" value="AMINOBENZOATE/ANTHRANILATE SYNTHASE"/>
    <property type="match status" value="1"/>
</dbReference>
<dbReference type="GO" id="GO:0000162">
    <property type="term" value="P:L-tryptophan biosynthetic process"/>
    <property type="evidence" value="ECO:0007669"/>
    <property type="project" value="TreeGrafter"/>
</dbReference>
<organism evidence="5 6">
    <name type="scientific">Methylobacterium haplocladii</name>
    <dbReference type="NCBI Taxonomy" id="1176176"/>
    <lineage>
        <taxon>Bacteria</taxon>
        <taxon>Pseudomonadati</taxon>
        <taxon>Pseudomonadota</taxon>
        <taxon>Alphaproteobacteria</taxon>
        <taxon>Hyphomicrobiales</taxon>
        <taxon>Methylobacteriaceae</taxon>
        <taxon>Methylobacterium</taxon>
    </lineage>
</organism>
<dbReference type="PRINTS" id="PR00095">
    <property type="entry name" value="ANTSNTHASEI"/>
</dbReference>
<feature type="domain" description="Anthranilate synthase component I N-terminal" evidence="4">
    <location>
        <begin position="46"/>
        <end position="179"/>
    </location>
</feature>
<feature type="domain" description="Chorismate-utilising enzyme C-terminal" evidence="3">
    <location>
        <begin position="232"/>
        <end position="487"/>
    </location>
</feature>
<dbReference type="Pfam" id="PF00425">
    <property type="entry name" value="Chorismate_bind"/>
    <property type="match status" value="1"/>
</dbReference>
<dbReference type="InterPro" id="IPR015890">
    <property type="entry name" value="Chorismate_C"/>
</dbReference>
<dbReference type="Gene3D" id="3.60.120.10">
    <property type="entry name" value="Anthranilate synthase"/>
    <property type="match status" value="1"/>
</dbReference>
<dbReference type="EMBL" id="BJZT01000039">
    <property type="protein sequence ID" value="GEP01182.1"/>
    <property type="molecule type" value="Genomic_DNA"/>
</dbReference>
<dbReference type="InterPro" id="IPR005802">
    <property type="entry name" value="ADC_synth_comp_1"/>
</dbReference>
<dbReference type="PANTHER" id="PTHR11236:SF50">
    <property type="entry name" value="AMINODEOXYCHORISMATE SYNTHASE COMPONENT 1"/>
    <property type="match status" value="1"/>
</dbReference>
<dbReference type="Proteomes" id="UP000321258">
    <property type="component" value="Unassembled WGS sequence"/>
</dbReference>
<dbReference type="GO" id="GO:0009396">
    <property type="term" value="P:folic acid-containing compound biosynthetic process"/>
    <property type="evidence" value="ECO:0007669"/>
    <property type="project" value="InterPro"/>
</dbReference>
<dbReference type="EC" id="2.6.1.85" evidence="1"/>
<dbReference type="Pfam" id="PF04715">
    <property type="entry name" value="Anth_synt_I_N"/>
    <property type="match status" value="1"/>
</dbReference>
<comment type="caution">
    <text evidence="5">The sequence shown here is derived from an EMBL/GenBank/DDBJ whole genome shotgun (WGS) entry which is preliminary data.</text>
</comment>
<dbReference type="InterPro" id="IPR005801">
    <property type="entry name" value="ADC_synthase"/>
</dbReference>
<evidence type="ECO:0000256" key="1">
    <source>
        <dbReference type="ARBA" id="ARBA00013139"/>
    </source>
</evidence>
<sequence length="503" mass="54987">MPWLQTGRTGRELTRGVSAQLVLETFLSARREITTPMVWTREIPSIDPIVAARLLSRLPGLAFLDSAMQHDTLGRVSVLGADPFGRFRLREGRATLDGQALDGKPLDALRDCLAPYRLPPQPDLPAFPGAAIGYFAYDLGRELERVAKPPRRAGLTDDIAFNLYDTLLAIDHEHDRCLLIATGFPETDPSAREARARIRLDAFATLLGEPSEPEPSAEAAPVQLTWNSNFSRQGYEEAVEKVRDYIRAGDIYQANIAQRFTAELPSGFDPFALYRRLRATNPATFGAYLAFDDLTIASSSPERFLTLRGREVETRPIKGTVRRVGDPHEDASLAKALQENPKERAENIMIVDLLRNDLSRVCEPRSVRVPVLCGLESYASVHHLVSVVTGTLREGTDALDLIAKTFPGGSITGAPKLRAMDIITEIEGDARELYCGAIGAIGFDGAMDTSIAIRTVFMDGREAVLQAGGGITLLSEPGPEYEETLTKAARVFAAFAPDGEGVR</sequence>
<evidence type="ECO:0000256" key="2">
    <source>
        <dbReference type="ARBA" id="ARBA00022679"/>
    </source>
</evidence>
<evidence type="ECO:0000313" key="6">
    <source>
        <dbReference type="Proteomes" id="UP000321258"/>
    </source>
</evidence>
<protein>
    <recommendedName>
        <fullName evidence="1">aminodeoxychorismate synthase</fullName>
        <ecNumber evidence="1">2.6.1.85</ecNumber>
    </recommendedName>
</protein>
<dbReference type="InterPro" id="IPR006805">
    <property type="entry name" value="Anth_synth_I_N"/>
</dbReference>
<evidence type="ECO:0000259" key="3">
    <source>
        <dbReference type="Pfam" id="PF00425"/>
    </source>
</evidence>
<dbReference type="AlphaFoldDB" id="A0A512ITZ7"/>
<evidence type="ECO:0000259" key="4">
    <source>
        <dbReference type="Pfam" id="PF04715"/>
    </source>
</evidence>
<proteinExistence type="predicted"/>
<dbReference type="GO" id="GO:0046820">
    <property type="term" value="F:4-amino-4-deoxychorismate synthase activity"/>
    <property type="evidence" value="ECO:0007669"/>
    <property type="project" value="UniProtKB-EC"/>
</dbReference>
<dbReference type="InterPro" id="IPR019999">
    <property type="entry name" value="Anth_synth_I-like"/>
</dbReference>
<reference evidence="5 6" key="1">
    <citation type="submission" date="2019-07" db="EMBL/GenBank/DDBJ databases">
        <title>Whole genome shotgun sequence of Methylobacterium haplocladii NBRC 107714.</title>
        <authorList>
            <person name="Hosoyama A."/>
            <person name="Uohara A."/>
            <person name="Ohji S."/>
            <person name="Ichikawa N."/>
        </authorList>
    </citation>
    <scope>NUCLEOTIDE SEQUENCE [LARGE SCALE GENOMIC DNA]</scope>
    <source>
        <strain evidence="5 6">NBRC 107714</strain>
    </source>
</reference>
<accession>A0A512ITZ7</accession>
<gene>
    <name evidence="5" type="primary">pabB</name>
    <name evidence="5" type="ORF">MHA02_35690</name>
</gene>